<feature type="region of interest" description="Disordered" evidence="1">
    <location>
        <begin position="30"/>
        <end position="62"/>
    </location>
</feature>
<reference evidence="3" key="4">
    <citation type="journal article" date="2015" name="G3 (Bethesda)">
        <title>Genome sequences of three phytopathogenic species of the Magnaporthaceae family of fungi.</title>
        <authorList>
            <person name="Okagaki L.H."/>
            <person name="Nunes C.C."/>
            <person name="Sailsbery J."/>
            <person name="Clay B."/>
            <person name="Brown D."/>
            <person name="John T."/>
            <person name="Oh Y."/>
            <person name="Young N."/>
            <person name="Fitzgerald M."/>
            <person name="Haas B.J."/>
            <person name="Zeng Q."/>
            <person name="Young S."/>
            <person name="Adiconis X."/>
            <person name="Fan L."/>
            <person name="Levin J.Z."/>
            <person name="Mitchell T.K."/>
            <person name="Okubara P.A."/>
            <person name="Farman M.L."/>
            <person name="Kohn L.M."/>
            <person name="Birren B."/>
            <person name="Ma L.-J."/>
            <person name="Dean R.A."/>
        </authorList>
    </citation>
    <scope>NUCLEOTIDE SEQUENCE</scope>
    <source>
        <strain evidence="3">ATCC 64411 / 73-15</strain>
    </source>
</reference>
<evidence type="ECO:0000313" key="3">
    <source>
        <dbReference type="EnsemblFungi" id="MAPG_03608T0"/>
    </source>
</evidence>
<dbReference type="VEuPathDB" id="FungiDB:MAPG_03608"/>
<reference evidence="2" key="3">
    <citation type="submission" date="2011-03" db="EMBL/GenBank/DDBJ databases">
        <title>Annotation of Magnaporthe poae ATCC 64411.</title>
        <authorList>
            <person name="Ma L.-J."/>
            <person name="Dead R."/>
            <person name="Young S.K."/>
            <person name="Zeng Q."/>
            <person name="Gargeya S."/>
            <person name="Fitzgerald M."/>
            <person name="Haas B."/>
            <person name="Abouelleil A."/>
            <person name="Alvarado L."/>
            <person name="Arachchi H.M."/>
            <person name="Berlin A."/>
            <person name="Brown A."/>
            <person name="Chapman S.B."/>
            <person name="Chen Z."/>
            <person name="Dunbar C."/>
            <person name="Freedman E."/>
            <person name="Gearin G."/>
            <person name="Gellesch M."/>
            <person name="Goldberg J."/>
            <person name="Griggs A."/>
            <person name="Gujja S."/>
            <person name="Heiman D."/>
            <person name="Howarth C."/>
            <person name="Larson L."/>
            <person name="Lui A."/>
            <person name="MacDonald P.J.P."/>
            <person name="Mehta T."/>
            <person name="Montmayeur A."/>
            <person name="Murphy C."/>
            <person name="Neiman D."/>
            <person name="Pearson M."/>
            <person name="Priest M."/>
            <person name="Roberts A."/>
            <person name="Saif S."/>
            <person name="Shea T."/>
            <person name="Shenoy N."/>
            <person name="Sisk P."/>
            <person name="Stolte C."/>
            <person name="Sykes S."/>
            <person name="Yandava C."/>
            <person name="Wortman J."/>
            <person name="Nusbaum C."/>
            <person name="Birren B."/>
        </authorList>
    </citation>
    <scope>NUCLEOTIDE SEQUENCE</scope>
    <source>
        <strain evidence="2">ATCC 64411</strain>
    </source>
</reference>
<dbReference type="EnsemblFungi" id="MAPG_03608T0">
    <property type="protein sequence ID" value="MAPG_03608T0"/>
    <property type="gene ID" value="MAPG_03608"/>
</dbReference>
<dbReference type="EMBL" id="GL876968">
    <property type="protein sequence ID" value="KLU84567.1"/>
    <property type="molecule type" value="Genomic_DNA"/>
</dbReference>
<reference evidence="2" key="1">
    <citation type="submission" date="2010-05" db="EMBL/GenBank/DDBJ databases">
        <title>The Genome Sequence of Magnaporthe poae strain ATCC 64411.</title>
        <authorList>
            <consortium name="The Broad Institute Genome Sequencing Platform"/>
            <consortium name="Broad Institute Genome Sequencing Center for Infectious Disease"/>
            <person name="Ma L.-J."/>
            <person name="Dead R."/>
            <person name="Young S."/>
            <person name="Zeng Q."/>
            <person name="Koehrsen M."/>
            <person name="Alvarado L."/>
            <person name="Berlin A."/>
            <person name="Chapman S.B."/>
            <person name="Chen Z."/>
            <person name="Freedman E."/>
            <person name="Gellesch M."/>
            <person name="Goldberg J."/>
            <person name="Griggs A."/>
            <person name="Gujja S."/>
            <person name="Heilman E.R."/>
            <person name="Heiman D."/>
            <person name="Hepburn T."/>
            <person name="Howarth C."/>
            <person name="Jen D."/>
            <person name="Larson L."/>
            <person name="Mehta T."/>
            <person name="Neiman D."/>
            <person name="Pearson M."/>
            <person name="Roberts A."/>
            <person name="Saif S."/>
            <person name="Shea T."/>
            <person name="Shenoy N."/>
            <person name="Sisk P."/>
            <person name="Stolte C."/>
            <person name="Sykes S."/>
            <person name="Walk T."/>
            <person name="White J."/>
            <person name="Yandava C."/>
            <person name="Haas B."/>
            <person name="Nusbaum C."/>
            <person name="Birren B."/>
        </authorList>
    </citation>
    <scope>NUCLEOTIDE SEQUENCE</scope>
    <source>
        <strain evidence="2">ATCC 64411</strain>
    </source>
</reference>
<evidence type="ECO:0000313" key="4">
    <source>
        <dbReference type="Proteomes" id="UP000011715"/>
    </source>
</evidence>
<keyword evidence="4" id="KW-1185">Reference proteome</keyword>
<sequence length="152" mass="17146">MVVLLFSPVLDPGAPAVQTMMVDEIIFETGQQQQRQQKHGTTAAVDTGDEREPGGAPPPGKKMCEVHFYRCTTCSTRWEAHKKLASCESSDPEVRCPASLIMIVGNSRRPQKKECESCQNVREVMESIQEDDDSEDERLRRREQQRRRAGGI</sequence>
<reference evidence="4" key="2">
    <citation type="submission" date="2010-05" db="EMBL/GenBank/DDBJ databases">
        <title>The genome sequence of Magnaporthe poae strain ATCC 64411.</title>
        <authorList>
            <person name="Ma L.-J."/>
            <person name="Dead R."/>
            <person name="Young S."/>
            <person name="Zeng Q."/>
            <person name="Koehrsen M."/>
            <person name="Alvarado L."/>
            <person name="Berlin A."/>
            <person name="Chapman S.B."/>
            <person name="Chen Z."/>
            <person name="Freedman E."/>
            <person name="Gellesch M."/>
            <person name="Goldberg J."/>
            <person name="Griggs A."/>
            <person name="Gujja S."/>
            <person name="Heilman E.R."/>
            <person name="Heiman D."/>
            <person name="Hepburn T."/>
            <person name="Howarth C."/>
            <person name="Jen D."/>
            <person name="Larson L."/>
            <person name="Mehta T."/>
            <person name="Neiman D."/>
            <person name="Pearson M."/>
            <person name="Roberts A."/>
            <person name="Saif S."/>
            <person name="Shea T."/>
            <person name="Shenoy N."/>
            <person name="Sisk P."/>
            <person name="Stolte C."/>
            <person name="Sykes S."/>
            <person name="Walk T."/>
            <person name="White J."/>
            <person name="Yandava C."/>
            <person name="Haas B."/>
            <person name="Nusbaum C."/>
            <person name="Birren B."/>
        </authorList>
    </citation>
    <scope>NUCLEOTIDE SEQUENCE [LARGE SCALE GENOMIC DNA]</scope>
    <source>
        <strain evidence="4">ATCC 64411 / 73-15</strain>
    </source>
</reference>
<accession>A0A0C4DUG8</accession>
<reference evidence="3" key="5">
    <citation type="submission" date="2015-06" db="UniProtKB">
        <authorList>
            <consortium name="EnsemblFungi"/>
        </authorList>
    </citation>
    <scope>IDENTIFICATION</scope>
    <source>
        <strain evidence="3">ATCC 64411</strain>
    </source>
</reference>
<organism evidence="3 4">
    <name type="scientific">Magnaporthiopsis poae (strain ATCC 64411 / 73-15)</name>
    <name type="common">Kentucky bluegrass fungus</name>
    <name type="synonym">Magnaporthe poae</name>
    <dbReference type="NCBI Taxonomy" id="644358"/>
    <lineage>
        <taxon>Eukaryota</taxon>
        <taxon>Fungi</taxon>
        <taxon>Dikarya</taxon>
        <taxon>Ascomycota</taxon>
        <taxon>Pezizomycotina</taxon>
        <taxon>Sordariomycetes</taxon>
        <taxon>Sordariomycetidae</taxon>
        <taxon>Magnaporthales</taxon>
        <taxon>Magnaporthaceae</taxon>
        <taxon>Magnaporthiopsis</taxon>
    </lineage>
</organism>
<proteinExistence type="predicted"/>
<dbReference type="OrthoDB" id="4827687at2759"/>
<evidence type="ECO:0000256" key="1">
    <source>
        <dbReference type="SAM" id="MobiDB-lite"/>
    </source>
</evidence>
<dbReference type="Proteomes" id="UP000011715">
    <property type="component" value="Unassembled WGS sequence"/>
</dbReference>
<gene>
    <name evidence="2" type="ORF">MAPG_03608</name>
</gene>
<dbReference type="EMBL" id="ADBL01000864">
    <property type="status" value="NOT_ANNOTATED_CDS"/>
    <property type="molecule type" value="Genomic_DNA"/>
</dbReference>
<feature type="compositionally biased region" description="Basic residues" evidence="1">
    <location>
        <begin position="143"/>
        <end position="152"/>
    </location>
</feature>
<dbReference type="AlphaFoldDB" id="A0A0C4DUG8"/>
<name>A0A0C4DUG8_MAGP6</name>
<dbReference type="eggNOG" id="ENOG502T6IR">
    <property type="taxonomic scope" value="Eukaryota"/>
</dbReference>
<evidence type="ECO:0000313" key="2">
    <source>
        <dbReference type="EMBL" id="KLU84567.1"/>
    </source>
</evidence>
<feature type="region of interest" description="Disordered" evidence="1">
    <location>
        <begin position="126"/>
        <end position="152"/>
    </location>
</feature>
<protein>
    <submittedName>
        <fullName evidence="2 3">Uncharacterized protein</fullName>
    </submittedName>
</protein>